<proteinExistence type="predicted"/>
<dbReference type="EMBL" id="MN739022">
    <property type="protein sequence ID" value="QHT35537.1"/>
    <property type="molecule type" value="Genomic_DNA"/>
</dbReference>
<dbReference type="InterPro" id="IPR045355">
    <property type="entry name" value="PolyA_pol_cat_su"/>
</dbReference>
<evidence type="ECO:0000256" key="7">
    <source>
        <dbReference type="ARBA" id="ARBA00023163"/>
    </source>
</evidence>
<accession>A0A6C0F1V6</accession>
<keyword evidence="7" id="KW-0804">Transcription</keyword>
<evidence type="ECO:0000256" key="4">
    <source>
        <dbReference type="ARBA" id="ARBA00022741"/>
    </source>
</evidence>
<evidence type="ECO:0000256" key="2">
    <source>
        <dbReference type="ARBA" id="ARBA00022664"/>
    </source>
</evidence>
<evidence type="ECO:0000256" key="5">
    <source>
        <dbReference type="ARBA" id="ARBA00022840"/>
    </source>
</evidence>
<dbReference type="GO" id="GO:0005524">
    <property type="term" value="F:ATP binding"/>
    <property type="evidence" value="ECO:0007669"/>
    <property type="project" value="UniProtKB-KW"/>
</dbReference>
<reference evidence="9" key="1">
    <citation type="journal article" date="2020" name="Nature">
        <title>Giant virus diversity and host interactions through global metagenomics.</title>
        <authorList>
            <person name="Schulz F."/>
            <person name="Roux S."/>
            <person name="Paez-Espino D."/>
            <person name="Jungbluth S."/>
            <person name="Walsh D.A."/>
            <person name="Denef V.J."/>
            <person name="McMahon K.D."/>
            <person name="Konstantinidis K.T."/>
            <person name="Eloe-Fadrosh E.A."/>
            <person name="Kyrpides N.C."/>
            <person name="Woyke T."/>
        </authorList>
    </citation>
    <scope>NUCLEOTIDE SEQUENCE</scope>
    <source>
        <strain evidence="9">GVMAG-M-3300009180-45</strain>
    </source>
</reference>
<keyword evidence="2" id="KW-0507">mRNA processing</keyword>
<keyword evidence="5" id="KW-0067">ATP-binding</keyword>
<dbReference type="Pfam" id="PF19244">
    <property type="entry name" value="Poly_A_pol_cat"/>
    <property type="match status" value="1"/>
</dbReference>
<name>A0A6C0F1V6_9ZZZZ</name>
<keyword evidence="3" id="KW-0808">Transferase</keyword>
<protein>
    <recommendedName>
        <fullName evidence="8">Poly(A) polymerase catalytic subunit domain-containing protein</fullName>
    </recommendedName>
</protein>
<keyword evidence="6" id="KW-0946">Virion</keyword>
<evidence type="ECO:0000259" key="8">
    <source>
        <dbReference type="Pfam" id="PF19244"/>
    </source>
</evidence>
<dbReference type="AlphaFoldDB" id="A0A6C0F1V6"/>
<evidence type="ECO:0000256" key="3">
    <source>
        <dbReference type="ARBA" id="ARBA00022679"/>
    </source>
</evidence>
<evidence type="ECO:0000256" key="6">
    <source>
        <dbReference type="ARBA" id="ARBA00022844"/>
    </source>
</evidence>
<comment type="subcellular location">
    <subcellularLocation>
        <location evidence="1">Virion</location>
    </subcellularLocation>
</comment>
<sequence>MEELAKIVEDLEDANNREAAADPAIKTSLGVVEAFLKTHPVLCYGGTAINALLPKKDRFYDPEVEVPDYDFFSKTPQAHSVMIANQLVKHGIKEVEVKPGMHLGTFKVFADYTGVADITSLTPEVFDRLWGQAEVRNGIHFVPPNFLRMSMYLELSRPRGDVSRWEKVYKRLTLLNAAHPVTCKKEEGQTHDTLTAKQQKGVIEMLKNEPIVLLSVSAAEIHLGKKWTTPIGLLAERETIEALTKGQKVVVHEENDILPRRTMVMDEEGKKSMFRFYETTACHSYHEMKNGVRVASIPTTLQFFFAYMYSGADESNIASVLCIAQRLVDLANSKPSRRFEILTPKECLGDQETLTDMKKNKAKLYADLGKDKSSPEYLEYFFTYDPSDAASKKKAKAAIKKLKDVKPEESSRS</sequence>
<organism evidence="9">
    <name type="scientific">viral metagenome</name>
    <dbReference type="NCBI Taxonomy" id="1070528"/>
    <lineage>
        <taxon>unclassified sequences</taxon>
        <taxon>metagenomes</taxon>
        <taxon>organismal metagenomes</taxon>
    </lineage>
</organism>
<dbReference type="GO" id="GO:0044423">
    <property type="term" value="C:virion component"/>
    <property type="evidence" value="ECO:0007669"/>
    <property type="project" value="UniProtKB-KW"/>
</dbReference>
<evidence type="ECO:0000256" key="1">
    <source>
        <dbReference type="ARBA" id="ARBA00004328"/>
    </source>
</evidence>
<dbReference type="GO" id="GO:0006397">
    <property type="term" value="P:mRNA processing"/>
    <property type="evidence" value="ECO:0007669"/>
    <property type="project" value="UniProtKB-KW"/>
</dbReference>
<dbReference type="GO" id="GO:0016740">
    <property type="term" value="F:transferase activity"/>
    <property type="evidence" value="ECO:0007669"/>
    <property type="project" value="UniProtKB-KW"/>
</dbReference>
<feature type="domain" description="Poly(A) polymerase catalytic subunit" evidence="8">
    <location>
        <begin position="31"/>
        <end position="159"/>
    </location>
</feature>
<keyword evidence="4" id="KW-0547">Nucleotide-binding</keyword>
<evidence type="ECO:0000313" key="9">
    <source>
        <dbReference type="EMBL" id="QHT35537.1"/>
    </source>
</evidence>